<gene>
    <name evidence="1" type="ORF">SY86_05675</name>
</gene>
<reference evidence="1 2" key="1">
    <citation type="submission" date="2015-01" db="EMBL/GenBank/DDBJ databases">
        <title>Erwinia tracheiphila.</title>
        <authorList>
            <person name="Shapiro L.R."/>
        </authorList>
    </citation>
    <scope>NUCLEOTIDE SEQUENCE [LARGE SCALE GENOMIC DNA]</scope>
    <source>
        <strain evidence="1 2">BuffGH</strain>
    </source>
</reference>
<dbReference type="PATRIC" id="fig|65700.7.peg.1432"/>
<name>A0A0M2KCN7_9GAMM</name>
<accession>A0A0M2KCN7</accession>
<dbReference type="EMBL" id="JXNU01000003">
    <property type="protein sequence ID" value="KKF35032.1"/>
    <property type="molecule type" value="Genomic_DNA"/>
</dbReference>
<organism evidence="1 2">
    <name type="scientific">Erwinia tracheiphila</name>
    <dbReference type="NCBI Taxonomy" id="65700"/>
    <lineage>
        <taxon>Bacteria</taxon>
        <taxon>Pseudomonadati</taxon>
        <taxon>Pseudomonadota</taxon>
        <taxon>Gammaproteobacteria</taxon>
        <taxon>Enterobacterales</taxon>
        <taxon>Erwiniaceae</taxon>
        <taxon>Erwinia</taxon>
    </lineage>
</organism>
<keyword evidence="2" id="KW-1185">Reference proteome</keyword>
<dbReference type="AlphaFoldDB" id="A0A0M2KCN7"/>
<proteinExistence type="predicted"/>
<sequence length="120" mass="13516">MPACCCNQAVSEQVFCWLYHVKASLVYDGSEVNYLSPGSCILKQTDSIKLSRPIPTHRKRNQTFFLHARCQKIQVTRSLPLMKPQIDTRYGEWIMSIFNANQSGDDLSGIPASHQGDAIL</sequence>
<dbReference type="Proteomes" id="UP000033924">
    <property type="component" value="Unassembled WGS sequence"/>
</dbReference>
<protein>
    <submittedName>
        <fullName evidence="1">Uncharacterized protein</fullName>
    </submittedName>
</protein>
<evidence type="ECO:0000313" key="1">
    <source>
        <dbReference type="EMBL" id="KKF35032.1"/>
    </source>
</evidence>
<evidence type="ECO:0000313" key="2">
    <source>
        <dbReference type="Proteomes" id="UP000033924"/>
    </source>
</evidence>
<dbReference type="STRING" id="65700.SY86_05675"/>
<comment type="caution">
    <text evidence="1">The sequence shown here is derived from an EMBL/GenBank/DDBJ whole genome shotgun (WGS) entry which is preliminary data.</text>
</comment>